<dbReference type="GO" id="GO:0005975">
    <property type="term" value="P:carbohydrate metabolic process"/>
    <property type="evidence" value="ECO:0007669"/>
    <property type="project" value="InterPro"/>
</dbReference>
<keyword evidence="4" id="KW-1185">Reference proteome</keyword>
<dbReference type="Proteomes" id="UP000266841">
    <property type="component" value="Unassembled WGS sequence"/>
</dbReference>
<sequence length="577" mass="59602">MIKIESIALTAALFGATHAAGCFPAYVSGTEYDSGDQVSVTSTVTTTTTEQCELNSAGCGPSGFKTTTTSVTSSYNYQCVDGAYGVYCKSPDFNPDGIHGSVAWTQESAECTGAAGSQATTTAAPPQPWSGAGCPEAYAAGTSYDAADTVSSGGLVYECAAAPNNLFCGQAGYEPGTGDVWTILGSCTGSMAPTGSPAFTTLTDMGGCPSKWAAGATYEEGDKVSSGGLVFECRAFPFSSHCGQAGYEPISEANGEAWKDAWTVAGYCDGTISPTSAPSFDPANVSGCPVAWAAGNQDAYVGDDLVSVVVQTTPEVKFVYKCKDWPFSGFCGQFSPIADGGDQGWEIVGKCEGSISPTSSPTFDSVSLVSGGCPGVYDKANTSYEAGDAVSYVASTSPPRTLVYECKPYPYNGYCNNEAFAPGTDNVATGWDLKGYCEGTISPTVSPTAYANDPLASVPAECEAETAASGSVDTCYYTKDVTTEESCTCSDSDCPNPNGLTGTACTKEVTVTHCPTVASYSATATYAAGDVVRVGTKRFKCKEWPFYLWCGNAYYAPTGEDYGDAWSTDGDCPPPLP</sequence>
<organism evidence="3 4">
    <name type="scientific">Thalassiosira oceanica</name>
    <name type="common">Marine diatom</name>
    <dbReference type="NCBI Taxonomy" id="159749"/>
    <lineage>
        <taxon>Eukaryota</taxon>
        <taxon>Sar</taxon>
        <taxon>Stramenopiles</taxon>
        <taxon>Ochrophyta</taxon>
        <taxon>Bacillariophyta</taxon>
        <taxon>Coscinodiscophyceae</taxon>
        <taxon>Thalassiosirophycidae</taxon>
        <taxon>Thalassiosirales</taxon>
        <taxon>Thalassiosiraceae</taxon>
        <taxon>Thalassiosira</taxon>
    </lineage>
</organism>
<feature type="signal peptide" evidence="1">
    <location>
        <begin position="1"/>
        <end position="19"/>
    </location>
</feature>
<dbReference type="AlphaFoldDB" id="K0SXM2"/>
<evidence type="ECO:0000313" key="3">
    <source>
        <dbReference type="EMBL" id="EJK65746.1"/>
    </source>
</evidence>
<name>K0SXM2_THAOC</name>
<evidence type="ECO:0000256" key="1">
    <source>
        <dbReference type="SAM" id="SignalP"/>
    </source>
</evidence>
<keyword evidence="1" id="KW-0732">Signal</keyword>
<dbReference type="SMART" id="SM00495">
    <property type="entry name" value="ChtBD3"/>
    <property type="match status" value="3"/>
</dbReference>
<comment type="caution">
    <text evidence="3">The sequence shown here is derived from an EMBL/GenBank/DDBJ whole genome shotgun (WGS) entry which is preliminary data.</text>
</comment>
<dbReference type="EMBL" id="AGNL01015517">
    <property type="protein sequence ID" value="EJK65746.1"/>
    <property type="molecule type" value="Genomic_DNA"/>
</dbReference>
<dbReference type="eggNOG" id="ENOG502QSKR">
    <property type="taxonomic scope" value="Eukaryota"/>
</dbReference>
<dbReference type="OrthoDB" id="5946976at2759"/>
<feature type="domain" description="Chitin-binding type-3" evidence="2">
    <location>
        <begin position="209"/>
        <end position="261"/>
    </location>
</feature>
<dbReference type="InterPro" id="IPR051024">
    <property type="entry name" value="GlcNAc_Chitin_IntDeg"/>
</dbReference>
<dbReference type="GO" id="GO:0030246">
    <property type="term" value="F:carbohydrate binding"/>
    <property type="evidence" value="ECO:0007669"/>
    <property type="project" value="InterPro"/>
</dbReference>
<gene>
    <name evidence="3" type="ORF">THAOC_13366</name>
</gene>
<reference evidence="3 4" key="1">
    <citation type="journal article" date="2012" name="Genome Biol.">
        <title>Genome and low-iron response of an oceanic diatom adapted to chronic iron limitation.</title>
        <authorList>
            <person name="Lommer M."/>
            <person name="Specht M."/>
            <person name="Roy A.S."/>
            <person name="Kraemer L."/>
            <person name="Andreson R."/>
            <person name="Gutowska M.A."/>
            <person name="Wolf J."/>
            <person name="Bergner S.V."/>
            <person name="Schilhabel M.B."/>
            <person name="Klostermeier U.C."/>
            <person name="Beiko R.G."/>
            <person name="Rosenstiel P."/>
            <person name="Hippler M."/>
            <person name="Laroche J."/>
        </authorList>
    </citation>
    <scope>NUCLEOTIDE SEQUENCE [LARGE SCALE GENOMIC DNA]</scope>
    <source>
        <strain evidence="3 4">CCMP1005</strain>
    </source>
</reference>
<dbReference type="InterPro" id="IPR003610">
    <property type="entry name" value="CBM5/12"/>
</dbReference>
<dbReference type="PANTHER" id="PTHR34823:SF1">
    <property type="entry name" value="CHITIN-BINDING TYPE-4 DOMAIN-CONTAINING PROTEIN"/>
    <property type="match status" value="1"/>
</dbReference>
<protein>
    <recommendedName>
        <fullName evidence="2">Chitin-binding type-3 domain-containing protein</fullName>
    </recommendedName>
</protein>
<feature type="chain" id="PRO_5003837435" description="Chitin-binding type-3 domain-containing protein" evidence="1">
    <location>
        <begin position="20"/>
        <end position="577"/>
    </location>
</feature>
<dbReference type="GO" id="GO:0004553">
    <property type="term" value="F:hydrolase activity, hydrolyzing O-glycosyl compounds"/>
    <property type="evidence" value="ECO:0007669"/>
    <property type="project" value="InterPro"/>
</dbReference>
<evidence type="ECO:0000313" key="4">
    <source>
        <dbReference type="Proteomes" id="UP000266841"/>
    </source>
</evidence>
<accession>K0SXM2</accession>
<feature type="domain" description="Chitin-binding type-3" evidence="2">
    <location>
        <begin position="135"/>
        <end position="184"/>
    </location>
</feature>
<proteinExistence type="predicted"/>
<dbReference type="OMA" id="THPEWAG"/>
<dbReference type="PANTHER" id="PTHR34823">
    <property type="entry name" value="GLCNAC-BINDING PROTEIN A"/>
    <property type="match status" value="1"/>
</dbReference>
<evidence type="ECO:0000259" key="2">
    <source>
        <dbReference type="SMART" id="SM00495"/>
    </source>
</evidence>
<dbReference type="GO" id="GO:0005576">
    <property type="term" value="C:extracellular region"/>
    <property type="evidence" value="ECO:0007669"/>
    <property type="project" value="InterPro"/>
</dbReference>
<feature type="domain" description="Chitin-binding type-3" evidence="2">
    <location>
        <begin position="517"/>
        <end position="569"/>
    </location>
</feature>